<reference evidence="1 2" key="2">
    <citation type="journal article" date="2022" name="Mol. Ecol. Resour.">
        <title>The genomes of chicory, endive, great burdock and yacon provide insights into Asteraceae paleo-polyploidization history and plant inulin production.</title>
        <authorList>
            <person name="Fan W."/>
            <person name="Wang S."/>
            <person name="Wang H."/>
            <person name="Wang A."/>
            <person name="Jiang F."/>
            <person name="Liu H."/>
            <person name="Zhao H."/>
            <person name="Xu D."/>
            <person name="Zhang Y."/>
        </authorList>
    </citation>
    <scope>NUCLEOTIDE SEQUENCE [LARGE SCALE GENOMIC DNA]</scope>
    <source>
        <strain evidence="2">cv. Yunnan</strain>
        <tissue evidence="1">Leaves</tissue>
    </source>
</reference>
<keyword evidence="2" id="KW-1185">Reference proteome</keyword>
<protein>
    <submittedName>
        <fullName evidence="1">Uncharacterized protein</fullName>
    </submittedName>
</protein>
<sequence length="225" mass="25718">MSSSSGVELPAYTSSSYGIIERVSKTFILLNAGPGDRVDLILDYDFMKKGLTLQPYYEGLKTVLFKDHGAAAYKVLRMIFRTNNWELVTARSNASGQVLDHKSARHWAGFALWCELKFLLTFEKSVKINRLRKENIDDEGNICVICYEEHEDGVMITTLECKHGYHVECIKNSLMYKFSCPLCRYRVFHTPIILAHSVDTNSSFLDLYWSLFTISFGLLSPFSHS</sequence>
<evidence type="ECO:0000313" key="1">
    <source>
        <dbReference type="EMBL" id="KAI3742234.1"/>
    </source>
</evidence>
<name>A0ACB9D6M2_9ASTR</name>
<proteinExistence type="predicted"/>
<dbReference type="Proteomes" id="UP001056120">
    <property type="component" value="Linkage Group LG20"/>
</dbReference>
<gene>
    <name evidence="1" type="ORF">L1987_59914</name>
</gene>
<reference evidence="2" key="1">
    <citation type="journal article" date="2022" name="Mol. Ecol. Resour.">
        <title>The genomes of chicory, endive, great burdock and yacon provide insights into Asteraceae palaeo-polyploidization history and plant inulin production.</title>
        <authorList>
            <person name="Fan W."/>
            <person name="Wang S."/>
            <person name="Wang H."/>
            <person name="Wang A."/>
            <person name="Jiang F."/>
            <person name="Liu H."/>
            <person name="Zhao H."/>
            <person name="Xu D."/>
            <person name="Zhang Y."/>
        </authorList>
    </citation>
    <scope>NUCLEOTIDE SEQUENCE [LARGE SCALE GENOMIC DNA]</scope>
    <source>
        <strain evidence="2">cv. Yunnan</strain>
    </source>
</reference>
<dbReference type="EMBL" id="CM042037">
    <property type="protein sequence ID" value="KAI3742234.1"/>
    <property type="molecule type" value="Genomic_DNA"/>
</dbReference>
<accession>A0ACB9D6M2</accession>
<evidence type="ECO:0000313" key="2">
    <source>
        <dbReference type="Proteomes" id="UP001056120"/>
    </source>
</evidence>
<comment type="caution">
    <text evidence="1">The sequence shown here is derived from an EMBL/GenBank/DDBJ whole genome shotgun (WGS) entry which is preliminary data.</text>
</comment>
<organism evidence="1 2">
    <name type="scientific">Smallanthus sonchifolius</name>
    <dbReference type="NCBI Taxonomy" id="185202"/>
    <lineage>
        <taxon>Eukaryota</taxon>
        <taxon>Viridiplantae</taxon>
        <taxon>Streptophyta</taxon>
        <taxon>Embryophyta</taxon>
        <taxon>Tracheophyta</taxon>
        <taxon>Spermatophyta</taxon>
        <taxon>Magnoliopsida</taxon>
        <taxon>eudicotyledons</taxon>
        <taxon>Gunneridae</taxon>
        <taxon>Pentapetalae</taxon>
        <taxon>asterids</taxon>
        <taxon>campanulids</taxon>
        <taxon>Asterales</taxon>
        <taxon>Asteraceae</taxon>
        <taxon>Asteroideae</taxon>
        <taxon>Heliantheae alliance</taxon>
        <taxon>Millerieae</taxon>
        <taxon>Smallanthus</taxon>
    </lineage>
</organism>